<dbReference type="InterPro" id="IPR051010">
    <property type="entry name" value="BCAA_transport"/>
</dbReference>
<dbReference type="InterPro" id="IPR028081">
    <property type="entry name" value="Leu-bd"/>
</dbReference>
<dbReference type="InterPro" id="IPR028082">
    <property type="entry name" value="Peripla_BP_I"/>
</dbReference>
<keyword evidence="7" id="KW-1185">Reference proteome</keyword>
<dbReference type="SUPFAM" id="SSF53822">
    <property type="entry name" value="Periplasmic binding protein-like I"/>
    <property type="match status" value="1"/>
</dbReference>
<dbReference type="EMBL" id="ONZF01000001">
    <property type="protein sequence ID" value="SPJ22308.1"/>
    <property type="molecule type" value="Genomic_DNA"/>
</dbReference>
<dbReference type="CDD" id="cd06346">
    <property type="entry name" value="PBP1_ABC_ligand_binding-like"/>
    <property type="match status" value="1"/>
</dbReference>
<evidence type="ECO:0000259" key="5">
    <source>
        <dbReference type="Pfam" id="PF13458"/>
    </source>
</evidence>
<dbReference type="GO" id="GO:0006865">
    <property type="term" value="P:amino acid transport"/>
    <property type="evidence" value="ECO:0007669"/>
    <property type="project" value="UniProtKB-KW"/>
</dbReference>
<proteinExistence type="inferred from homology"/>
<dbReference type="PANTHER" id="PTHR30483:SF6">
    <property type="entry name" value="PERIPLASMIC BINDING PROTEIN OF ABC TRANSPORTER FOR NATURAL AMINO ACIDS"/>
    <property type="match status" value="1"/>
</dbReference>
<feature type="domain" description="Leucine-binding protein" evidence="5">
    <location>
        <begin position="24"/>
        <end position="324"/>
    </location>
</feature>
<gene>
    <name evidence="6" type="primary">braC_1</name>
    <name evidence="6" type="ORF">PAA8504_00098</name>
</gene>
<reference evidence="6 7" key="1">
    <citation type="submission" date="2018-03" db="EMBL/GenBank/DDBJ databases">
        <authorList>
            <person name="Keele B.F."/>
        </authorList>
    </citation>
    <scope>NUCLEOTIDE SEQUENCE [LARGE SCALE GENOMIC DNA]</scope>
    <source>
        <strain evidence="6 7">CECT 8504</strain>
    </source>
</reference>
<accession>A0A2R8BQC9</accession>
<dbReference type="AlphaFoldDB" id="A0A2R8BQC9"/>
<dbReference type="PANTHER" id="PTHR30483">
    <property type="entry name" value="LEUCINE-SPECIFIC-BINDING PROTEIN"/>
    <property type="match status" value="1"/>
</dbReference>
<protein>
    <submittedName>
        <fullName evidence="6">Leucine-, isoleucine-, valine-, threonine-, and alanine-binding protein</fullName>
    </submittedName>
</protein>
<keyword evidence="3" id="KW-0813">Transport</keyword>
<dbReference type="Proteomes" id="UP000244912">
    <property type="component" value="Unassembled WGS sequence"/>
</dbReference>
<dbReference type="OrthoDB" id="7337537at2"/>
<comment type="similarity">
    <text evidence="1">Belongs to the leucine-binding protein family.</text>
</comment>
<dbReference type="Pfam" id="PF13458">
    <property type="entry name" value="Peripla_BP_6"/>
    <property type="match status" value="1"/>
</dbReference>
<feature type="signal peptide" evidence="4">
    <location>
        <begin position="1"/>
        <end position="19"/>
    </location>
</feature>
<name>A0A2R8BQC9_9RHOB</name>
<dbReference type="RefSeq" id="WP_108892216.1">
    <property type="nucleotide sequence ID" value="NZ_ONZF01000001.1"/>
</dbReference>
<feature type="chain" id="PRO_5015324829" evidence="4">
    <location>
        <begin position="20"/>
        <end position="396"/>
    </location>
</feature>
<evidence type="ECO:0000256" key="4">
    <source>
        <dbReference type="SAM" id="SignalP"/>
    </source>
</evidence>
<evidence type="ECO:0000313" key="7">
    <source>
        <dbReference type="Proteomes" id="UP000244912"/>
    </source>
</evidence>
<keyword evidence="2 4" id="KW-0732">Signal</keyword>
<evidence type="ECO:0000256" key="3">
    <source>
        <dbReference type="ARBA" id="ARBA00022970"/>
    </source>
</evidence>
<evidence type="ECO:0000313" key="6">
    <source>
        <dbReference type="EMBL" id="SPJ22308.1"/>
    </source>
</evidence>
<dbReference type="Gene3D" id="3.40.50.2300">
    <property type="match status" value="2"/>
</dbReference>
<keyword evidence="3" id="KW-0029">Amino-acid transport</keyword>
<evidence type="ECO:0000256" key="2">
    <source>
        <dbReference type="ARBA" id="ARBA00022729"/>
    </source>
</evidence>
<sequence length="396" mass="40314">MKKLLLATAMTTAATGAFAQDGDPVRIGVILGFTGPIESITPNMGTAAELAISEINEAGGILDGRMLEAVRADSTCIDAAAAQAAAERLITSDGVAGIMGADCSGVTGAILANVAVPNGVAMISPSATSPGLSQAEDNGLFFRTAPSDARQGEVMANILMEREIEEVAVTYTNNDYGKGFADAFTAAYEDAGGTVTLSAPHEDGKGDYSAEVGALASAGGDVLVVLGYADQGGKGMIQSSLDSGAFDTFMMGDGMFSEALLADLGSDMEGSFGTVPWAEGEGTEAFNTAAEEAGFDPSTSYTRESYDAAALLALAMEAAGSTSASDYGPMITEIANEPGEQILPGQLGRAIEILADGGEIDYVGATNVELIGPGEAAGTYREYNIEDSAFTTVEIR</sequence>
<evidence type="ECO:0000256" key="1">
    <source>
        <dbReference type="ARBA" id="ARBA00010062"/>
    </source>
</evidence>
<organism evidence="6 7">
    <name type="scientific">Palleronia abyssalis</name>
    <dbReference type="NCBI Taxonomy" id="1501240"/>
    <lineage>
        <taxon>Bacteria</taxon>
        <taxon>Pseudomonadati</taxon>
        <taxon>Pseudomonadota</taxon>
        <taxon>Alphaproteobacteria</taxon>
        <taxon>Rhodobacterales</taxon>
        <taxon>Roseobacteraceae</taxon>
        <taxon>Palleronia</taxon>
    </lineage>
</organism>